<organism evidence="1 2">
    <name type="scientific">Candidatus Gottesmanbacteria bacterium RIFCSPLOWO2_01_FULL_43_11b</name>
    <dbReference type="NCBI Taxonomy" id="1798392"/>
    <lineage>
        <taxon>Bacteria</taxon>
        <taxon>Candidatus Gottesmaniibacteriota</taxon>
    </lineage>
</organism>
<comment type="caution">
    <text evidence="1">The sequence shown here is derived from an EMBL/GenBank/DDBJ whole genome shotgun (WGS) entry which is preliminary data.</text>
</comment>
<proteinExistence type="predicted"/>
<sequence>MNRKVEVDLKKNFANAVVGIDPPPDPADVDNAIKRMKTIYHKVAGLPCNQAAIATAHLIHKFHGAAASDQARIGNHIINIANLAGQNLPK</sequence>
<name>A0A1F6AIT5_9BACT</name>
<gene>
    <name evidence="1" type="ORF">A3A79_04070</name>
</gene>
<dbReference type="STRING" id="1798392.A3A79_04070"/>
<dbReference type="AlphaFoldDB" id="A0A1F6AIT5"/>
<dbReference type="Proteomes" id="UP000178759">
    <property type="component" value="Unassembled WGS sequence"/>
</dbReference>
<protein>
    <submittedName>
        <fullName evidence="1">Uncharacterized protein</fullName>
    </submittedName>
</protein>
<reference evidence="1 2" key="1">
    <citation type="journal article" date="2016" name="Nat. Commun.">
        <title>Thousands of microbial genomes shed light on interconnected biogeochemical processes in an aquifer system.</title>
        <authorList>
            <person name="Anantharaman K."/>
            <person name="Brown C.T."/>
            <person name="Hug L.A."/>
            <person name="Sharon I."/>
            <person name="Castelle C.J."/>
            <person name="Probst A.J."/>
            <person name="Thomas B.C."/>
            <person name="Singh A."/>
            <person name="Wilkins M.J."/>
            <person name="Karaoz U."/>
            <person name="Brodie E.L."/>
            <person name="Williams K.H."/>
            <person name="Hubbard S.S."/>
            <person name="Banfield J.F."/>
        </authorList>
    </citation>
    <scope>NUCLEOTIDE SEQUENCE [LARGE SCALE GENOMIC DNA]</scope>
</reference>
<dbReference type="EMBL" id="MFJV01000001">
    <property type="protein sequence ID" value="OGG24333.1"/>
    <property type="molecule type" value="Genomic_DNA"/>
</dbReference>
<evidence type="ECO:0000313" key="1">
    <source>
        <dbReference type="EMBL" id="OGG24333.1"/>
    </source>
</evidence>
<evidence type="ECO:0000313" key="2">
    <source>
        <dbReference type="Proteomes" id="UP000178759"/>
    </source>
</evidence>
<accession>A0A1F6AIT5</accession>